<reference evidence="3 4" key="1">
    <citation type="submission" date="2024-03" db="EMBL/GenBank/DDBJ databases">
        <title>Mouse gut bacterial collection (mGBC) of GemPharmatech.</title>
        <authorList>
            <person name="He Y."/>
            <person name="Dong L."/>
            <person name="Wu D."/>
            <person name="Gao X."/>
            <person name="Lin Z."/>
        </authorList>
    </citation>
    <scope>NUCLEOTIDE SEQUENCE [LARGE SCALE GENOMIC DNA]</scope>
    <source>
        <strain evidence="3 4">20-218</strain>
    </source>
</reference>
<evidence type="ECO:0000256" key="1">
    <source>
        <dbReference type="SAM" id="MobiDB-lite"/>
    </source>
</evidence>
<feature type="signal peptide" evidence="2">
    <location>
        <begin position="1"/>
        <end position="27"/>
    </location>
</feature>
<proteinExistence type="predicted"/>
<accession>A0ABV4DEX4</accession>
<protein>
    <submittedName>
        <fullName evidence="3">Uncharacterized protein</fullName>
    </submittedName>
</protein>
<feature type="region of interest" description="Disordered" evidence="1">
    <location>
        <begin position="26"/>
        <end position="46"/>
    </location>
</feature>
<dbReference type="RefSeq" id="WP_202231553.1">
    <property type="nucleotide sequence ID" value="NZ_BAAFQO010000028.1"/>
</dbReference>
<dbReference type="Proteomes" id="UP001565242">
    <property type="component" value="Unassembled WGS sequence"/>
</dbReference>
<keyword evidence="2" id="KW-0732">Signal</keyword>
<evidence type="ECO:0000313" key="3">
    <source>
        <dbReference type="EMBL" id="MEY8538765.1"/>
    </source>
</evidence>
<name>A0ABV4DEX4_9LACT</name>
<feature type="chain" id="PRO_5045886701" evidence="2">
    <location>
        <begin position="28"/>
        <end position="198"/>
    </location>
</feature>
<comment type="caution">
    <text evidence="3">The sequence shown here is derived from an EMBL/GenBank/DDBJ whole genome shotgun (WGS) entry which is preliminary data.</text>
</comment>
<evidence type="ECO:0000313" key="4">
    <source>
        <dbReference type="Proteomes" id="UP001565242"/>
    </source>
</evidence>
<sequence length="198" mass="21765">MLKRLMLSIFVLLGIVYVANSPTHASATTSGLSGSPALTSRVKSTPPKDLPLNTPLVFMGFSEKESFLGYLGLSVSLNWNYLHMEHDADAAKEIYIEDAGNGRVYLRSGKADWKGYDYVAISSQGFLYLGLKDYAATFAVSGVDDAKNSNYRFYEFFDKDFRGLGMYGDFATIGKGTTFAAWKLVPMPNSTQKLNGQS</sequence>
<dbReference type="EMBL" id="JBCLSQ010000030">
    <property type="protein sequence ID" value="MEY8538765.1"/>
    <property type="molecule type" value="Genomic_DNA"/>
</dbReference>
<evidence type="ECO:0000256" key="2">
    <source>
        <dbReference type="SAM" id="SignalP"/>
    </source>
</evidence>
<gene>
    <name evidence="3" type="ORF">AALM99_09965</name>
</gene>
<feature type="compositionally biased region" description="Polar residues" evidence="1">
    <location>
        <begin position="26"/>
        <end position="43"/>
    </location>
</feature>
<keyword evidence="4" id="KW-1185">Reference proteome</keyword>
<organism evidence="3 4">
    <name type="scientific">Lactococcus muris</name>
    <dbReference type="NCBI Taxonomy" id="2941330"/>
    <lineage>
        <taxon>Bacteria</taxon>
        <taxon>Bacillati</taxon>
        <taxon>Bacillota</taxon>
        <taxon>Bacilli</taxon>
        <taxon>Lactobacillales</taxon>
        <taxon>Streptococcaceae</taxon>
        <taxon>Lactococcus</taxon>
    </lineage>
</organism>